<evidence type="ECO:0000313" key="6">
    <source>
        <dbReference type="Proteomes" id="UP000002612"/>
    </source>
</evidence>
<evidence type="ECO:0000256" key="3">
    <source>
        <dbReference type="SAM" id="Phobius"/>
    </source>
</evidence>
<dbReference type="AlphaFoldDB" id="Q4V1S8"/>
<keyword evidence="5" id="KW-0614">Plasmid</keyword>
<evidence type="ECO:0000313" key="5">
    <source>
        <dbReference type="EMBL" id="AAY60329.1"/>
    </source>
</evidence>
<proteinExistence type="predicted"/>
<dbReference type="InterPro" id="IPR051398">
    <property type="entry name" value="Polysacch_Deacetylase"/>
</dbReference>
<dbReference type="Proteomes" id="UP000002612">
    <property type="component" value="Plasmid pE33L466"/>
</dbReference>
<feature type="domain" description="NodB homology" evidence="4">
    <location>
        <begin position="96"/>
        <end position="259"/>
    </location>
</feature>
<dbReference type="PANTHER" id="PTHR34216">
    <property type="match status" value="1"/>
</dbReference>
<dbReference type="InterPro" id="IPR011330">
    <property type="entry name" value="Glyco_hydro/deAcase_b/a-brl"/>
</dbReference>
<dbReference type="RefSeq" id="WP_011270240.1">
    <property type="nucleotide sequence ID" value="NC_007103.1"/>
</dbReference>
<keyword evidence="3" id="KW-1133">Transmembrane helix</keyword>
<dbReference type="InterPro" id="IPR002509">
    <property type="entry name" value="NODB_dom"/>
</dbReference>
<protein>
    <submittedName>
        <fullName evidence="5">Polysaccharide deacetylase</fullName>
    </submittedName>
</protein>
<evidence type="ECO:0000259" key="4">
    <source>
        <dbReference type="PROSITE" id="PS51677"/>
    </source>
</evidence>
<dbReference type="Pfam" id="PF01522">
    <property type="entry name" value="Polysacc_deac_1"/>
    <property type="match status" value="1"/>
</dbReference>
<sequence>MFIKNYKKLISVLCLIIILICGSLWWLQNKKPWIFADGIPILMYHAIGNPPEGTSENMTGWYVSKENFKEQMEYLKANNYTLITFDELENAKNYKKPILITFDDGYENNMDAFEVLKNLEDNKFKPKATLFMIASLINEPNYLDSKQLKRLSQSGIFSIQSHTTSHMNLTNSDVDFQTEYGEANKKISSITEQNIDTLAYPLGAFDEKSLIEATKYYKYAVAMGHNRFKMNGEKNELFKIKRLTVSGHDSMRKFIFMVR</sequence>
<keyword evidence="2" id="KW-0732">Signal</keyword>
<dbReference type="CDD" id="cd10918">
    <property type="entry name" value="CE4_NodB_like_5s_6s"/>
    <property type="match status" value="1"/>
</dbReference>
<dbReference type="PROSITE" id="PS51677">
    <property type="entry name" value="NODB"/>
    <property type="match status" value="1"/>
</dbReference>
<keyword evidence="3" id="KW-0472">Membrane</keyword>
<geneLocation type="plasmid" evidence="5 6">
    <name>pE33L466</name>
</geneLocation>
<accession>Q4V1S8</accession>
<feature type="transmembrane region" description="Helical" evidence="3">
    <location>
        <begin position="9"/>
        <end position="27"/>
    </location>
</feature>
<dbReference type="SUPFAM" id="SSF88713">
    <property type="entry name" value="Glycoside hydrolase/deacetylase"/>
    <property type="match status" value="1"/>
</dbReference>
<gene>
    <name evidence="5" type="ordered locus">pE33L466_0171</name>
</gene>
<name>Q4V1S8_BACCZ</name>
<organism evidence="5 6">
    <name type="scientific">Bacillus cereus (strain ZK / E33L)</name>
    <dbReference type="NCBI Taxonomy" id="288681"/>
    <lineage>
        <taxon>Bacteria</taxon>
        <taxon>Bacillati</taxon>
        <taxon>Bacillota</taxon>
        <taxon>Bacilli</taxon>
        <taxon>Bacillales</taxon>
        <taxon>Bacillaceae</taxon>
        <taxon>Bacillus</taxon>
        <taxon>Bacillus cereus group</taxon>
    </lineage>
</organism>
<dbReference type="GO" id="GO:0005576">
    <property type="term" value="C:extracellular region"/>
    <property type="evidence" value="ECO:0007669"/>
    <property type="project" value="UniProtKB-SubCell"/>
</dbReference>
<dbReference type="Gene3D" id="3.20.20.370">
    <property type="entry name" value="Glycoside hydrolase/deacetylase"/>
    <property type="match status" value="1"/>
</dbReference>
<dbReference type="KEGG" id="bcz:pE33L466_0171"/>
<dbReference type="PATRIC" id="fig|288681.22.peg.5643"/>
<dbReference type="GO" id="GO:0005975">
    <property type="term" value="P:carbohydrate metabolic process"/>
    <property type="evidence" value="ECO:0007669"/>
    <property type="project" value="InterPro"/>
</dbReference>
<dbReference type="GO" id="GO:0016810">
    <property type="term" value="F:hydrolase activity, acting on carbon-nitrogen (but not peptide) bonds"/>
    <property type="evidence" value="ECO:0007669"/>
    <property type="project" value="InterPro"/>
</dbReference>
<dbReference type="EMBL" id="CP000040">
    <property type="protein sequence ID" value="AAY60329.1"/>
    <property type="molecule type" value="Genomic_DNA"/>
</dbReference>
<dbReference type="PANTHER" id="PTHR34216:SF3">
    <property type="entry name" value="POLY-BETA-1,6-N-ACETYL-D-GLUCOSAMINE N-DEACETYLASE"/>
    <property type="match status" value="1"/>
</dbReference>
<evidence type="ECO:0000256" key="1">
    <source>
        <dbReference type="ARBA" id="ARBA00004613"/>
    </source>
</evidence>
<keyword evidence="3" id="KW-0812">Transmembrane</keyword>
<reference evidence="6" key="1">
    <citation type="journal article" date="2006" name="J. Bacteriol.">
        <title>Pathogenomic sequence analysis of Bacillus cereus and Bacillus thuringiensis isolates closely related to Bacillus anthracis.</title>
        <authorList>
            <person name="Han C.S."/>
            <person name="Xie G."/>
            <person name="Challacombe J.F."/>
            <person name="Altherr M.R."/>
            <person name="Bhotika S.S."/>
            <person name="Brown N."/>
            <person name="Bruce D."/>
            <person name="Campbell C.S."/>
            <person name="Campbell M.L."/>
            <person name="Chen J."/>
            <person name="Chertkov O."/>
            <person name="Cleland C."/>
            <person name="Dimitrijevic M."/>
            <person name="Doggett N.A."/>
            <person name="Fawcett J.J."/>
            <person name="Glavina T."/>
            <person name="Goodwin L.A."/>
            <person name="Green L.D."/>
            <person name="Hill K.K."/>
            <person name="Hitchcock P."/>
            <person name="Jackson P.J."/>
            <person name="Keim P."/>
            <person name="Kewalramani A.R."/>
            <person name="Longmire J."/>
            <person name="Lucas S."/>
            <person name="Malfatti S."/>
            <person name="McMurry K."/>
            <person name="Meincke L.J."/>
            <person name="Misra M."/>
            <person name="Moseman B.L."/>
            <person name="Mundt M."/>
            <person name="Munk A.C."/>
            <person name="Okinaka R.T."/>
            <person name="Parson-Quintana B."/>
            <person name="Reilly L.P."/>
            <person name="Richardson P."/>
            <person name="Robinson D.L."/>
            <person name="Rubin E."/>
            <person name="Saunders E."/>
            <person name="Tapia R."/>
            <person name="Tesmer J.G."/>
            <person name="Thayer N."/>
            <person name="Thompson L.S."/>
            <person name="Tice H."/>
            <person name="Ticknor L.O."/>
            <person name="Wills P.L."/>
            <person name="Brettin T.S."/>
            <person name="Gilna P."/>
        </authorList>
    </citation>
    <scope>NUCLEOTIDE SEQUENCE [LARGE SCALE GENOMIC DNA]</scope>
    <source>
        <strain evidence="6">ZK / E33L</strain>
        <plasmid evidence="6">pE33L466</plasmid>
    </source>
</reference>
<evidence type="ECO:0000256" key="2">
    <source>
        <dbReference type="ARBA" id="ARBA00022729"/>
    </source>
</evidence>
<comment type="subcellular location">
    <subcellularLocation>
        <location evidence="1">Secreted</location>
    </subcellularLocation>
</comment>